<comment type="similarity">
    <text evidence="1 2">Belongs to the metallophosphoesterase superfamily. YfcE family.</text>
</comment>
<evidence type="ECO:0000256" key="2">
    <source>
        <dbReference type="RuleBase" id="RU362039"/>
    </source>
</evidence>
<dbReference type="InterPro" id="IPR024654">
    <property type="entry name" value="Calcineurin-like_PHP_lpxH"/>
</dbReference>
<comment type="caution">
    <text evidence="4">The sequence shown here is derived from an EMBL/GenBank/DDBJ whole genome shotgun (WGS) entry which is preliminary data.</text>
</comment>
<reference evidence="5" key="1">
    <citation type="submission" date="2020-06" db="EMBL/GenBank/DDBJ databases">
        <title>Draft genomic sequence of Geomonas sp. Red330.</title>
        <authorList>
            <person name="Itoh H."/>
            <person name="Zhenxing X."/>
            <person name="Ushijima N."/>
            <person name="Masuda Y."/>
            <person name="Shiratori Y."/>
            <person name="Senoo K."/>
        </authorList>
    </citation>
    <scope>NUCLEOTIDE SEQUENCE [LARGE SCALE GENOMIC DNA]</scope>
    <source>
        <strain evidence="5">Red330</strain>
    </source>
</reference>
<dbReference type="Pfam" id="PF12850">
    <property type="entry name" value="Metallophos_2"/>
    <property type="match status" value="1"/>
</dbReference>
<dbReference type="InterPro" id="IPR000979">
    <property type="entry name" value="Phosphodiesterase_MJ0936/Vps29"/>
</dbReference>
<feature type="domain" description="Calcineurin-like phosphoesterase" evidence="3">
    <location>
        <begin position="1"/>
        <end position="143"/>
    </location>
</feature>
<evidence type="ECO:0000313" key="4">
    <source>
        <dbReference type="EMBL" id="GFO60802.1"/>
    </source>
</evidence>
<dbReference type="Gene3D" id="3.60.21.10">
    <property type="match status" value="1"/>
</dbReference>
<dbReference type="PANTHER" id="PTHR11124">
    <property type="entry name" value="VACUOLAR SORTING PROTEIN VPS29"/>
    <property type="match status" value="1"/>
</dbReference>
<gene>
    <name evidence="4" type="ORF">GMST_31270</name>
</gene>
<dbReference type="EMBL" id="BLXX01000010">
    <property type="protein sequence ID" value="GFO60802.1"/>
    <property type="molecule type" value="Genomic_DNA"/>
</dbReference>
<evidence type="ECO:0000313" key="5">
    <source>
        <dbReference type="Proteomes" id="UP000556026"/>
    </source>
</evidence>
<keyword evidence="5" id="KW-1185">Reference proteome</keyword>
<dbReference type="Proteomes" id="UP000556026">
    <property type="component" value="Unassembled WGS sequence"/>
</dbReference>
<dbReference type="RefSeq" id="WP_183355607.1">
    <property type="nucleotide sequence ID" value="NZ_BLXX01000010.1"/>
</dbReference>
<evidence type="ECO:0000259" key="3">
    <source>
        <dbReference type="Pfam" id="PF12850"/>
    </source>
</evidence>
<dbReference type="AlphaFoldDB" id="A0A6V8MLF7"/>
<comment type="cofactor">
    <cofactor evidence="2">
        <name>a divalent metal cation</name>
        <dbReference type="ChEBI" id="CHEBI:60240"/>
    </cofactor>
</comment>
<organism evidence="4 5">
    <name type="scientific">Geomonas silvestris</name>
    <dbReference type="NCBI Taxonomy" id="2740184"/>
    <lineage>
        <taxon>Bacteria</taxon>
        <taxon>Pseudomonadati</taxon>
        <taxon>Thermodesulfobacteriota</taxon>
        <taxon>Desulfuromonadia</taxon>
        <taxon>Geobacterales</taxon>
        <taxon>Geobacteraceae</taxon>
        <taxon>Geomonas</taxon>
    </lineage>
</organism>
<sequence length="154" mass="16447">MRILVISDSHGNYPLALKAHELAGPVDHIIHLGDGADDAELLQEVLEVPVLRVAGNCDFDASLPRELTLEIGSCRVFATHGNRQAVKSGLSLLIERGIEVGAGVVLYGHTHLPAVLRDSGMLLINPGTLKQGFAGSYAILTVQHGEPKAELFKI</sequence>
<keyword evidence="2" id="KW-0479">Metal-binding</keyword>
<accession>A0A6V8MLF7</accession>
<dbReference type="EC" id="3.1.4.-" evidence="2"/>
<dbReference type="NCBIfam" id="TIGR00040">
    <property type="entry name" value="yfcE"/>
    <property type="match status" value="1"/>
</dbReference>
<dbReference type="GO" id="GO:0046872">
    <property type="term" value="F:metal ion binding"/>
    <property type="evidence" value="ECO:0007669"/>
    <property type="project" value="UniProtKB-KW"/>
</dbReference>
<dbReference type="GO" id="GO:0016787">
    <property type="term" value="F:hydrolase activity"/>
    <property type="evidence" value="ECO:0007669"/>
    <property type="project" value="UniProtKB-UniRule"/>
</dbReference>
<proteinExistence type="inferred from homology"/>
<evidence type="ECO:0000256" key="1">
    <source>
        <dbReference type="ARBA" id="ARBA00008950"/>
    </source>
</evidence>
<name>A0A6V8MLF7_9BACT</name>
<dbReference type="SUPFAM" id="SSF56300">
    <property type="entry name" value="Metallo-dependent phosphatases"/>
    <property type="match status" value="1"/>
</dbReference>
<dbReference type="InterPro" id="IPR029052">
    <property type="entry name" value="Metallo-depent_PP-like"/>
</dbReference>
<protein>
    <recommendedName>
        <fullName evidence="2">Phosphoesterase</fullName>
        <ecNumber evidence="2">3.1.4.-</ecNumber>
    </recommendedName>
</protein>